<dbReference type="GO" id="GO:0006869">
    <property type="term" value="P:lipid transport"/>
    <property type="evidence" value="ECO:0007669"/>
    <property type="project" value="UniProtKB-KW"/>
</dbReference>
<gene>
    <name evidence="15" type="primary">mug190_1</name>
    <name evidence="15" type="ORF">LOC62_07G009421</name>
</gene>
<evidence type="ECO:0000256" key="8">
    <source>
        <dbReference type="ARBA" id="ARBA00023055"/>
    </source>
</evidence>
<evidence type="ECO:0000256" key="9">
    <source>
        <dbReference type="ARBA" id="ARBA00023121"/>
    </source>
</evidence>
<comment type="subcellular location">
    <subcellularLocation>
        <location evidence="1">Endoplasmic reticulum membrane</location>
    </subcellularLocation>
</comment>
<keyword evidence="5" id="KW-0677">Repeat</keyword>
<dbReference type="InterPro" id="IPR035892">
    <property type="entry name" value="C2_domain_sf"/>
</dbReference>
<dbReference type="InterPro" id="IPR037765">
    <property type="entry name" value="C2B_Tricalbin"/>
</dbReference>
<keyword evidence="10 12" id="KW-0472">Membrane</keyword>
<feature type="domain" description="C2" evidence="13">
    <location>
        <begin position="768"/>
        <end position="910"/>
    </location>
</feature>
<evidence type="ECO:0000256" key="4">
    <source>
        <dbReference type="ARBA" id="ARBA00022692"/>
    </source>
</evidence>
<dbReference type="PROSITE" id="PS50004">
    <property type="entry name" value="C2"/>
    <property type="match status" value="2"/>
</dbReference>
<keyword evidence="6" id="KW-0256">Endoplasmic reticulum</keyword>
<protein>
    <submittedName>
        <fullName evidence="15">Meiotically up-regulated protein</fullName>
    </submittedName>
</protein>
<feature type="compositionally biased region" description="Polar residues" evidence="11">
    <location>
        <begin position="152"/>
        <end position="163"/>
    </location>
</feature>
<feature type="compositionally biased region" description="Acidic residues" evidence="11">
    <location>
        <begin position="815"/>
        <end position="824"/>
    </location>
</feature>
<feature type="domain" description="SMP-LTD" evidence="14">
    <location>
        <begin position="346"/>
        <end position="577"/>
    </location>
</feature>
<evidence type="ECO:0000256" key="7">
    <source>
        <dbReference type="ARBA" id="ARBA00022989"/>
    </source>
</evidence>
<feature type="compositionally biased region" description="Low complexity" evidence="11">
    <location>
        <begin position="58"/>
        <end position="73"/>
    </location>
</feature>
<dbReference type="Gene3D" id="2.60.40.150">
    <property type="entry name" value="C2 domain"/>
    <property type="match status" value="2"/>
</dbReference>
<feature type="compositionally biased region" description="Basic and acidic residues" evidence="11">
    <location>
        <begin position="802"/>
        <end position="814"/>
    </location>
</feature>
<reference evidence="15" key="1">
    <citation type="submission" date="2023-10" db="EMBL/GenBank/DDBJ databases">
        <authorList>
            <person name="Noh H."/>
        </authorList>
    </citation>
    <scope>NUCLEOTIDE SEQUENCE</scope>
    <source>
        <strain evidence="15">DUCC4014</strain>
    </source>
</reference>
<name>A0AAF1BUD9_9TREE</name>
<keyword evidence="2" id="KW-0813">Transport</keyword>
<feature type="domain" description="C2" evidence="13">
    <location>
        <begin position="568"/>
        <end position="699"/>
    </location>
</feature>
<dbReference type="InterPro" id="IPR057349">
    <property type="entry name" value="C2_Mug190_3rd"/>
</dbReference>
<dbReference type="PROSITE" id="PS51847">
    <property type="entry name" value="SMP"/>
    <property type="match status" value="1"/>
</dbReference>
<evidence type="ECO:0000259" key="14">
    <source>
        <dbReference type="PROSITE" id="PS51847"/>
    </source>
</evidence>
<keyword evidence="16" id="KW-1185">Reference proteome</keyword>
<dbReference type="CDD" id="cd21676">
    <property type="entry name" value="SMP_Mug190"/>
    <property type="match status" value="1"/>
</dbReference>
<dbReference type="GO" id="GO:0005789">
    <property type="term" value="C:endoplasmic reticulum membrane"/>
    <property type="evidence" value="ECO:0007669"/>
    <property type="project" value="UniProtKB-SubCell"/>
</dbReference>
<sequence>MSATEAPTAQPPGDAAAPSAPSVPSKSGGAHGEAASASTHPSPAPKTPERRSAPARDSLSPLTTSTSASKSKPITQFPELPAAPPSYRLGNGYSAAFKVPTVAAYHEQQKQHEADADEYARIMEARAAELGARAAAAGGGGSDESAAPSRASLDSSHSLRQSTGSGSRDSWLRRRRRSSVGPVSPTSAKQEKERLMQQMNAAHEKPTDRLKKARKGERRVRDPITGGEIIVKDADPRDFDVTKTATRGGNVLYNAYPPPSPVSQEEIANKFQLLQYAAIGGMAVLWLFVAFGSGFRAFFWRSVVVGAFGFAFVTAISVLGRGIDRDLEKVRVDLSRARGEAFSPPMPESVEWLNGLIKLVWGVIDPQMFVPLADTVEDILQQSLPGFVDAVRITDVDQGSNPLRLTSIRALPDMHTDQEWPRTEWIDQGAGEPMTDTTGKEIKEDQTGDYYNFECSFSYAALPGQGAQERAKNIHMLIEFFLGVYDWFHIPIPIWIQIEEIVGVVRLRVQFIPEPPYVRLVTFALCGVPAIDVSAVPLSRHLPSVLDLPFISSFVKSGIAAGTSELSVPKSMTLNLKDMLSGAQVGDTRSIGVFVVKIHYCEGLSAQDNNGFSDPYIVLAYANYGRPLYSTRIIMEDLNPVFEETAFLPLTMDEVRGKESVCLMLWDSDKLSADDLVGRVQVEVEELMKHPNQMFDRTDGLKGFEDSNEMPGKLMWSIGYFEKAPLDPSLQRAPTPEEAKAQVVERTPTSKEMHPYDAAPNPAKEDLPPPAPDLTKTRPDPKWPSGVLSIVLHQVNNLERQHLEGKSGKEREGEAGQDTDDPSEQTENLPSGYGEFIVNDELIYKTRVKQYAINPYFEAGTEVFIRDFTTTEVRVVIRDSRLREHDPILGVVNVFLSDIFADCSSVTRMFSITDGVGFGKANISFAFRGMQMSIAPELRGWDTGTLVVSNARLKIDTKKFEKLDVRETSLKLITAEVTETMSKRQSAVEGGDTVVWDLEQVHLPIYHRYQSSILFEFGNTGLRSLFGLRQPGAFSVFWIQDIVDDTPTDIELPVIVSNHTKCLKWNYINDETAKHHEYEVIGTLKVRMEYTSGLDNSHEKLRLGQSRRHALEAWDLIEGQEIQAQRQLTFMDDGVIDRKEKKEMKAAHRRQLESRGRGLAQIRAYRTAKWMTNGIKDRLPGKKKIREPTVATEAG</sequence>
<evidence type="ECO:0000313" key="15">
    <source>
        <dbReference type="EMBL" id="WOO85933.1"/>
    </source>
</evidence>
<evidence type="ECO:0000256" key="11">
    <source>
        <dbReference type="SAM" id="MobiDB-lite"/>
    </source>
</evidence>
<evidence type="ECO:0000256" key="1">
    <source>
        <dbReference type="ARBA" id="ARBA00004586"/>
    </source>
</evidence>
<dbReference type="SMART" id="SM00239">
    <property type="entry name" value="C2"/>
    <property type="match status" value="2"/>
</dbReference>
<feature type="transmembrane region" description="Helical" evidence="12">
    <location>
        <begin position="273"/>
        <end position="291"/>
    </location>
</feature>
<proteinExistence type="predicted"/>
<dbReference type="InterPro" id="IPR000008">
    <property type="entry name" value="C2_dom"/>
</dbReference>
<dbReference type="EMBL" id="CP086720">
    <property type="protein sequence ID" value="WOO85933.1"/>
    <property type="molecule type" value="Genomic_DNA"/>
</dbReference>
<dbReference type="Pfam" id="PF25331">
    <property type="entry name" value="C2_Mug190_3rd"/>
    <property type="match status" value="1"/>
</dbReference>
<keyword evidence="9" id="KW-0446">Lipid-binding</keyword>
<accession>A0AAF1BUD9</accession>
<feature type="transmembrane region" description="Helical" evidence="12">
    <location>
        <begin position="298"/>
        <end position="319"/>
    </location>
</feature>
<evidence type="ECO:0000256" key="12">
    <source>
        <dbReference type="SAM" id="Phobius"/>
    </source>
</evidence>
<dbReference type="Proteomes" id="UP000827549">
    <property type="component" value="Chromosome 7"/>
</dbReference>
<dbReference type="Pfam" id="PF00168">
    <property type="entry name" value="C2"/>
    <property type="match status" value="2"/>
</dbReference>
<dbReference type="InterPro" id="IPR037767">
    <property type="entry name" value="C2A_Mug190-like"/>
</dbReference>
<dbReference type="GeneID" id="87812582"/>
<feature type="region of interest" description="Disordered" evidence="11">
    <location>
        <begin position="802"/>
        <end position="832"/>
    </location>
</feature>
<dbReference type="GO" id="GO:0061817">
    <property type="term" value="P:endoplasmic reticulum-plasma membrane tethering"/>
    <property type="evidence" value="ECO:0007669"/>
    <property type="project" value="InterPro"/>
</dbReference>
<dbReference type="RefSeq" id="XP_062631959.1">
    <property type="nucleotide sequence ID" value="XM_062775975.1"/>
</dbReference>
<evidence type="ECO:0000256" key="6">
    <source>
        <dbReference type="ARBA" id="ARBA00022824"/>
    </source>
</evidence>
<feature type="compositionally biased region" description="Low complexity" evidence="11">
    <location>
        <begin position="11"/>
        <end position="41"/>
    </location>
</feature>
<feature type="region of interest" description="Disordered" evidence="11">
    <location>
        <begin position="727"/>
        <end position="785"/>
    </location>
</feature>
<dbReference type="InterPro" id="IPR031468">
    <property type="entry name" value="SMP_LBD"/>
</dbReference>
<dbReference type="SUPFAM" id="SSF49562">
    <property type="entry name" value="C2 domain (Calcium/lipid-binding domain, CaLB)"/>
    <property type="match status" value="2"/>
</dbReference>
<keyword evidence="8" id="KW-0445">Lipid transport</keyword>
<evidence type="ECO:0000256" key="3">
    <source>
        <dbReference type="ARBA" id="ARBA00022553"/>
    </source>
</evidence>
<dbReference type="AlphaFoldDB" id="A0AAF1BUD9"/>
<dbReference type="PANTHER" id="PTHR47348:SF3">
    <property type="entry name" value="MEIOTICALLY UP-REGULATED GENE 190 PROTEIN"/>
    <property type="match status" value="1"/>
</dbReference>
<keyword evidence="7 12" id="KW-1133">Transmembrane helix</keyword>
<evidence type="ECO:0000313" key="16">
    <source>
        <dbReference type="Proteomes" id="UP000827549"/>
    </source>
</evidence>
<organism evidence="15 16">
    <name type="scientific">Vanrija pseudolonga</name>
    <dbReference type="NCBI Taxonomy" id="143232"/>
    <lineage>
        <taxon>Eukaryota</taxon>
        <taxon>Fungi</taxon>
        <taxon>Dikarya</taxon>
        <taxon>Basidiomycota</taxon>
        <taxon>Agaricomycotina</taxon>
        <taxon>Tremellomycetes</taxon>
        <taxon>Trichosporonales</taxon>
        <taxon>Trichosporonaceae</taxon>
        <taxon>Vanrija</taxon>
    </lineage>
</organism>
<evidence type="ECO:0000259" key="13">
    <source>
        <dbReference type="PROSITE" id="PS50004"/>
    </source>
</evidence>
<keyword evidence="3" id="KW-0597">Phosphoprotein</keyword>
<evidence type="ECO:0000256" key="5">
    <source>
        <dbReference type="ARBA" id="ARBA00022737"/>
    </source>
</evidence>
<dbReference type="PANTHER" id="PTHR47348">
    <property type="entry name" value="MEIOTICALLY UP-REGULATED GENE 190 PROTEIN"/>
    <property type="match status" value="1"/>
</dbReference>
<dbReference type="GO" id="GO:0008289">
    <property type="term" value="F:lipid binding"/>
    <property type="evidence" value="ECO:0007669"/>
    <property type="project" value="UniProtKB-KW"/>
</dbReference>
<feature type="region of interest" description="Disordered" evidence="11">
    <location>
        <begin position="1"/>
        <end position="92"/>
    </location>
</feature>
<dbReference type="Pfam" id="PF25669">
    <property type="entry name" value="SMP_MUG190-like"/>
    <property type="match status" value="1"/>
</dbReference>
<dbReference type="CDD" id="cd04052">
    <property type="entry name" value="C2B_Tricalbin-like"/>
    <property type="match status" value="1"/>
</dbReference>
<feature type="region of interest" description="Disordered" evidence="11">
    <location>
        <begin position="134"/>
        <end position="219"/>
    </location>
</feature>
<evidence type="ECO:0000256" key="2">
    <source>
        <dbReference type="ARBA" id="ARBA00022448"/>
    </source>
</evidence>
<evidence type="ECO:0000256" key="10">
    <source>
        <dbReference type="ARBA" id="ARBA00023136"/>
    </source>
</evidence>
<dbReference type="CDD" id="cd04041">
    <property type="entry name" value="C2A_fungal"/>
    <property type="match status" value="1"/>
</dbReference>
<keyword evidence="4 12" id="KW-0812">Transmembrane</keyword>